<comment type="caution">
    <text evidence="2">The sequence shown here is derived from an EMBL/GenBank/DDBJ whole genome shotgun (WGS) entry which is preliminary data.</text>
</comment>
<feature type="transmembrane region" description="Helical" evidence="1">
    <location>
        <begin position="62"/>
        <end position="84"/>
    </location>
</feature>
<feature type="transmembrane region" description="Helical" evidence="1">
    <location>
        <begin position="113"/>
        <end position="138"/>
    </location>
</feature>
<keyword evidence="1" id="KW-1133">Transmembrane helix</keyword>
<organism evidence="2 3">
    <name type="scientific">Vasconcelosia minhoensis LEGE 07310</name>
    <dbReference type="NCBI Taxonomy" id="915328"/>
    <lineage>
        <taxon>Bacteria</taxon>
        <taxon>Bacillati</taxon>
        <taxon>Cyanobacteriota</taxon>
        <taxon>Cyanophyceae</taxon>
        <taxon>Nodosilineales</taxon>
        <taxon>Cymatolegaceae</taxon>
        <taxon>Vasconcelosia</taxon>
        <taxon>Vasconcelosia minhoensis</taxon>
    </lineage>
</organism>
<dbReference type="EMBL" id="JADEXG010000045">
    <property type="protein sequence ID" value="MBE9079022.1"/>
    <property type="molecule type" value="Genomic_DNA"/>
</dbReference>
<dbReference type="Proteomes" id="UP000636505">
    <property type="component" value="Unassembled WGS sequence"/>
</dbReference>
<proteinExistence type="predicted"/>
<evidence type="ECO:0000313" key="2">
    <source>
        <dbReference type="EMBL" id="MBE9079022.1"/>
    </source>
</evidence>
<evidence type="ECO:0000256" key="1">
    <source>
        <dbReference type="SAM" id="Phobius"/>
    </source>
</evidence>
<dbReference type="InterPro" id="IPR022051">
    <property type="entry name" value="DUF3611"/>
</dbReference>
<dbReference type="AlphaFoldDB" id="A0A8J7A8E2"/>
<keyword evidence="3" id="KW-1185">Reference proteome</keyword>
<accession>A0A8J7A8E2</accession>
<dbReference type="RefSeq" id="WP_193909525.1">
    <property type="nucleotide sequence ID" value="NZ_JADEXG010000045.1"/>
</dbReference>
<protein>
    <submittedName>
        <fullName evidence="2">DUF3611 family protein</fullName>
    </submittedName>
</protein>
<name>A0A8J7A8E2_9CYAN</name>
<evidence type="ECO:0000313" key="3">
    <source>
        <dbReference type="Proteomes" id="UP000636505"/>
    </source>
</evidence>
<reference evidence="2" key="1">
    <citation type="submission" date="2020-10" db="EMBL/GenBank/DDBJ databases">
        <authorList>
            <person name="Castelo-Branco R."/>
            <person name="Eusebio N."/>
            <person name="Adriana R."/>
            <person name="Vieira A."/>
            <person name="Brugerolle De Fraissinette N."/>
            <person name="Rezende De Castro R."/>
            <person name="Schneider M.P."/>
            <person name="Vasconcelos V."/>
            <person name="Leao P.N."/>
        </authorList>
    </citation>
    <scope>NUCLEOTIDE SEQUENCE</scope>
    <source>
        <strain evidence="2">LEGE 07310</strain>
    </source>
</reference>
<feature type="transmembrane region" description="Helical" evidence="1">
    <location>
        <begin position="158"/>
        <end position="185"/>
    </location>
</feature>
<keyword evidence="1" id="KW-0472">Membrane</keyword>
<sequence length="189" mass="19847">MVSNPNPVTKPVPAADKAGGLLRWGGRISFWGQLLAIAAASSLLLISMLSRRLDDSPNSATTGLTIFLAVCGIIVLGVNTFLAFRCTRLARQMQVPQTGSLPPKPEVLRLLEVALLVALGGVLVTLIGTEIGAISLLARAMTQPQGAAIYEPTKTIRVLDVVVIVTGGGLAIAHLLNGGLNYFLLKRLS</sequence>
<feature type="transmembrane region" description="Helical" evidence="1">
    <location>
        <begin position="30"/>
        <end position="50"/>
    </location>
</feature>
<gene>
    <name evidence="2" type="ORF">IQ241_17250</name>
</gene>
<keyword evidence="1" id="KW-0812">Transmembrane</keyword>
<dbReference type="Pfam" id="PF12263">
    <property type="entry name" value="DUF3611"/>
    <property type="match status" value="1"/>
</dbReference>